<name>A0A0M8MNV6_9MICO</name>
<protein>
    <submittedName>
        <fullName evidence="1">Uncharacterized protein</fullName>
    </submittedName>
</protein>
<sequence>MGRTDVMAWVESPLQLLGAAEWAETHGKTVGVAGRLTPQMSETAEELLARGARFGVLEPYVGIPWAMLARHGHWLIGDGFSGHFRLAATVLGPRRLSFLDDGAGALAYAATLAGERPYERPHQREGRLHRLLGPLAHERVARRAVAGQVEIFTAFDLGDARVAALEERGYRISRHRFAGIRRTPPRTSTGAVRETLGARIILGSARPTDGRMPLSEYREWIGRVADRGPAVYVPHRRASTAQRAAVAAVPGIRIVEPALPIEVLLAGTTRALALFTLPSSTTTTLPPILAGSGSRLHVGPADVGPCLAAPATIGRDR</sequence>
<gene>
    <name evidence="1" type="ORF">XI38_05430</name>
</gene>
<proteinExistence type="predicted"/>
<dbReference type="Proteomes" id="UP000037737">
    <property type="component" value="Unassembled WGS sequence"/>
</dbReference>
<keyword evidence="2" id="KW-1185">Reference proteome</keyword>
<accession>A0A0M8MNV6</accession>
<organism evidence="1 2">
    <name type="scientific">Microbacterium aurantiacum</name>
    <dbReference type="NCBI Taxonomy" id="162393"/>
    <lineage>
        <taxon>Bacteria</taxon>
        <taxon>Bacillati</taxon>
        <taxon>Actinomycetota</taxon>
        <taxon>Actinomycetes</taxon>
        <taxon>Micrococcales</taxon>
        <taxon>Microbacteriaceae</taxon>
        <taxon>Microbacterium</taxon>
    </lineage>
</organism>
<dbReference type="AlphaFoldDB" id="A0A0M8MNV6"/>
<comment type="caution">
    <text evidence="1">The sequence shown here is derived from an EMBL/GenBank/DDBJ whole genome shotgun (WGS) entry which is preliminary data.</text>
</comment>
<dbReference type="EMBL" id="LAVO01000005">
    <property type="protein sequence ID" value="KOS11304.1"/>
    <property type="molecule type" value="Genomic_DNA"/>
</dbReference>
<dbReference type="PATRIC" id="fig|84292.3.peg.1117"/>
<evidence type="ECO:0000313" key="1">
    <source>
        <dbReference type="EMBL" id="KOS11304.1"/>
    </source>
</evidence>
<reference evidence="1" key="1">
    <citation type="submission" date="2015-04" db="EMBL/GenBank/DDBJ databases">
        <title>Complete genome sequence of Microbacterium chocolatum SIT 101, a bacterium enantioselectively hydrolyzing mesomeric diesters.</title>
        <authorList>
            <person name="Li X."/>
            <person name="Xu Y."/>
        </authorList>
    </citation>
    <scope>NUCLEOTIDE SEQUENCE [LARGE SCALE GENOMIC DNA]</scope>
    <source>
        <strain evidence="1">SIT 101</strain>
    </source>
</reference>
<evidence type="ECO:0000313" key="2">
    <source>
        <dbReference type="Proteomes" id="UP000037737"/>
    </source>
</evidence>